<keyword evidence="2" id="KW-1185">Reference proteome</keyword>
<comment type="caution">
    <text evidence="1">The sequence shown here is derived from an EMBL/GenBank/DDBJ whole genome shotgun (WGS) entry which is preliminary data.</text>
</comment>
<feature type="non-terminal residue" evidence="1">
    <location>
        <position position="1"/>
    </location>
</feature>
<gene>
    <name evidence="1" type="ORF">PIB30_106504</name>
</gene>
<evidence type="ECO:0000313" key="2">
    <source>
        <dbReference type="Proteomes" id="UP001341840"/>
    </source>
</evidence>
<accession>A0ABU6QZL3</accession>
<protein>
    <submittedName>
        <fullName evidence="1">Uncharacterized protein</fullName>
    </submittedName>
</protein>
<reference evidence="1 2" key="1">
    <citation type="journal article" date="2023" name="Plants (Basel)">
        <title>Bridging the Gap: Combining Genomics and Transcriptomics Approaches to Understand Stylosanthes scabra, an Orphan Legume from the Brazilian Caatinga.</title>
        <authorList>
            <person name="Ferreira-Neto J.R.C."/>
            <person name="da Silva M.D."/>
            <person name="Binneck E."/>
            <person name="de Melo N.F."/>
            <person name="da Silva R.H."/>
            <person name="de Melo A.L.T.M."/>
            <person name="Pandolfi V."/>
            <person name="Bustamante F.O."/>
            <person name="Brasileiro-Vidal A.C."/>
            <person name="Benko-Iseppon A.M."/>
        </authorList>
    </citation>
    <scope>NUCLEOTIDE SEQUENCE [LARGE SCALE GENOMIC DNA]</scope>
    <source>
        <tissue evidence="1">Leaves</tissue>
    </source>
</reference>
<dbReference type="EMBL" id="JASCZI010004224">
    <property type="protein sequence ID" value="MED6117071.1"/>
    <property type="molecule type" value="Genomic_DNA"/>
</dbReference>
<sequence>EINLFSSDKACIWIVFSTCKLLLGSHCISVELKHQILAYLCPWLAKSPPPSKSDLFTNFMVLAFLKLKALFRCDSVSVNILL</sequence>
<name>A0ABU6QZL3_9FABA</name>
<organism evidence="1 2">
    <name type="scientific">Stylosanthes scabra</name>
    <dbReference type="NCBI Taxonomy" id="79078"/>
    <lineage>
        <taxon>Eukaryota</taxon>
        <taxon>Viridiplantae</taxon>
        <taxon>Streptophyta</taxon>
        <taxon>Embryophyta</taxon>
        <taxon>Tracheophyta</taxon>
        <taxon>Spermatophyta</taxon>
        <taxon>Magnoliopsida</taxon>
        <taxon>eudicotyledons</taxon>
        <taxon>Gunneridae</taxon>
        <taxon>Pentapetalae</taxon>
        <taxon>rosids</taxon>
        <taxon>fabids</taxon>
        <taxon>Fabales</taxon>
        <taxon>Fabaceae</taxon>
        <taxon>Papilionoideae</taxon>
        <taxon>50 kb inversion clade</taxon>
        <taxon>dalbergioids sensu lato</taxon>
        <taxon>Dalbergieae</taxon>
        <taxon>Pterocarpus clade</taxon>
        <taxon>Stylosanthes</taxon>
    </lineage>
</organism>
<dbReference type="Proteomes" id="UP001341840">
    <property type="component" value="Unassembled WGS sequence"/>
</dbReference>
<feature type="non-terminal residue" evidence="1">
    <location>
        <position position="82"/>
    </location>
</feature>
<proteinExistence type="predicted"/>
<evidence type="ECO:0000313" key="1">
    <source>
        <dbReference type="EMBL" id="MED6117071.1"/>
    </source>
</evidence>